<evidence type="ECO:0000313" key="2">
    <source>
        <dbReference type="Proteomes" id="UP000184440"/>
    </source>
</evidence>
<dbReference type="AlphaFoldDB" id="A0A1M7RLB4"/>
<name>A0A1M7RLB4_9ACTN</name>
<dbReference type="STRING" id="134849.SAMN05443668_11936"/>
<organism evidence="1 2">
    <name type="scientific">Cryptosporangium aurantiacum</name>
    <dbReference type="NCBI Taxonomy" id="134849"/>
    <lineage>
        <taxon>Bacteria</taxon>
        <taxon>Bacillati</taxon>
        <taxon>Actinomycetota</taxon>
        <taxon>Actinomycetes</taxon>
        <taxon>Cryptosporangiales</taxon>
        <taxon>Cryptosporangiaceae</taxon>
        <taxon>Cryptosporangium</taxon>
    </lineage>
</organism>
<sequence length="87" mass="9156">MVGLARHPPRADGAVEQLRGDVRDPDALRTAFDGADVVVHLAFVVRPCAVAGPRFVGAKGPARSCIPTTSGRRCTGVHWAPSLRSTP</sequence>
<proteinExistence type="predicted"/>
<evidence type="ECO:0000313" key="1">
    <source>
        <dbReference type="EMBL" id="SHN46940.1"/>
    </source>
</evidence>
<dbReference type="InterPro" id="IPR036291">
    <property type="entry name" value="NAD(P)-bd_dom_sf"/>
</dbReference>
<protein>
    <recommendedName>
        <fullName evidence="3">NAD dependent epimerase/dehydratase family protein</fullName>
    </recommendedName>
</protein>
<reference evidence="1 2" key="1">
    <citation type="submission" date="2016-11" db="EMBL/GenBank/DDBJ databases">
        <authorList>
            <person name="Jaros S."/>
            <person name="Januszkiewicz K."/>
            <person name="Wedrychowicz H."/>
        </authorList>
    </citation>
    <scope>NUCLEOTIDE SEQUENCE [LARGE SCALE GENOMIC DNA]</scope>
    <source>
        <strain evidence="1 2">DSM 46144</strain>
    </source>
</reference>
<dbReference type="EMBL" id="FRCS01000019">
    <property type="protein sequence ID" value="SHN46940.1"/>
    <property type="molecule type" value="Genomic_DNA"/>
</dbReference>
<gene>
    <name evidence="1" type="ORF">SAMN05443668_11936</name>
</gene>
<dbReference type="Gene3D" id="3.40.50.720">
    <property type="entry name" value="NAD(P)-binding Rossmann-like Domain"/>
    <property type="match status" value="1"/>
</dbReference>
<dbReference type="SUPFAM" id="SSF51735">
    <property type="entry name" value="NAD(P)-binding Rossmann-fold domains"/>
    <property type="match status" value="1"/>
</dbReference>
<evidence type="ECO:0008006" key="3">
    <source>
        <dbReference type="Google" id="ProtNLM"/>
    </source>
</evidence>
<accession>A0A1M7RLB4</accession>
<dbReference type="Proteomes" id="UP000184440">
    <property type="component" value="Unassembled WGS sequence"/>
</dbReference>
<keyword evidence="2" id="KW-1185">Reference proteome</keyword>